<dbReference type="EMBL" id="JABUBU010000001">
    <property type="protein sequence ID" value="MBY6365155.1"/>
    <property type="molecule type" value="Genomic_DNA"/>
</dbReference>
<sequence length="144" mass="15537">MPALLISQLSSATGVPATTLRFYESEGLLPAGRASNGYRIYDERAQQRLAFITAAKSLNLTLPQIKTMLRVWENDSCAAVKSGLRPALREHIARAEESIAQLSVLRDALTGALDRLDDTPDAATPCDPQCSWLASTMPTPAHAS</sequence>
<proteinExistence type="predicted"/>
<dbReference type="Gene3D" id="1.10.1660.10">
    <property type="match status" value="1"/>
</dbReference>
<evidence type="ECO:0000256" key="1">
    <source>
        <dbReference type="ARBA" id="ARBA00022491"/>
    </source>
</evidence>
<feature type="domain" description="HTH merR-type" evidence="5">
    <location>
        <begin position="3"/>
        <end position="71"/>
    </location>
</feature>
<organism evidence="6 7">
    <name type="scientific">Rhodococcoides corynebacterioides</name>
    <dbReference type="NCBI Taxonomy" id="53972"/>
    <lineage>
        <taxon>Bacteria</taxon>
        <taxon>Bacillati</taxon>
        <taxon>Actinomycetota</taxon>
        <taxon>Actinomycetes</taxon>
        <taxon>Mycobacteriales</taxon>
        <taxon>Nocardiaceae</taxon>
        <taxon>Rhodococcoides</taxon>
    </lineage>
</organism>
<comment type="caution">
    <text evidence="6">The sequence shown here is derived from an EMBL/GenBank/DDBJ whole genome shotgun (WGS) entry which is preliminary data.</text>
</comment>
<dbReference type="Pfam" id="PF13411">
    <property type="entry name" value="MerR_1"/>
    <property type="match status" value="1"/>
</dbReference>
<dbReference type="InterPro" id="IPR000551">
    <property type="entry name" value="MerR-type_HTH_dom"/>
</dbReference>
<dbReference type="PROSITE" id="PS50937">
    <property type="entry name" value="HTH_MERR_2"/>
    <property type="match status" value="1"/>
</dbReference>
<keyword evidence="3" id="KW-0238">DNA-binding</keyword>
<evidence type="ECO:0000313" key="7">
    <source>
        <dbReference type="Proteomes" id="UP000825228"/>
    </source>
</evidence>
<gene>
    <name evidence="6" type="ORF">HQ603_00145</name>
</gene>
<dbReference type="Proteomes" id="UP000825228">
    <property type="component" value="Unassembled WGS sequence"/>
</dbReference>
<evidence type="ECO:0000256" key="2">
    <source>
        <dbReference type="ARBA" id="ARBA00023015"/>
    </source>
</evidence>
<dbReference type="InterPro" id="IPR009061">
    <property type="entry name" value="DNA-bd_dom_put_sf"/>
</dbReference>
<reference evidence="6 7" key="1">
    <citation type="submission" date="2020-06" db="EMBL/GenBank/DDBJ databases">
        <title>Taxonomy, biology and ecology of Rhodococcus bacteria occurring in California pistachio and other woody hosts as revealed by genome sequence analyses.</title>
        <authorList>
            <person name="Gai Y."/>
            <person name="Riely B."/>
        </authorList>
    </citation>
    <scope>NUCLEOTIDE SEQUENCE [LARGE SCALE GENOMIC DNA]</scope>
    <source>
        <strain evidence="6 7">BP-281</strain>
    </source>
</reference>
<keyword evidence="1" id="KW-0678">Repressor</keyword>
<evidence type="ECO:0000259" key="5">
    <source>
        <dbReference type="PROSITE" id="PS50937"/>
    </source>
</evidence>
<evidence type="ECO:0000256" key="4">
    <source>
        <dbReference type="ARBA" id="ARBA00023163"/>
    </source>
</evidence>
<dbReference type="PRINTS" id="PR00040">
    <property type="entry name" value="HTHMERR"/>
</dbReference>
<dbReference type="SMART" id="SM00422">
    <property type="entry name" value="HTH_MERR"/>
    <property type="match status" value="1"/>
</dbReference>
<protein>
    <submittedName>
        <fullName evidence="6">MerR family transcriptional regulator</fullName>
    </submittedName>
</protein>
<evidence type="ECO:0000313" key="6">
    <source>
        <dbReference type="EMBL" id="MBY6365155.1"/>
    </source>
</evidence>
<dbReference type="InterPro" id="IPR047057">
    <property type="entry name" value="MerR_fam"/>
</dbReference>
<name>A0ABS7NYE6_9NOCA</name>
<keyword evidence="2" id="KW-0805">Transcription regulation</keyword>
<keyword evidence="7" id="KW-1185">Reference proteome</keyword>
<dbReference type="PANTHER" id="PTHR30204:SF69">
    <property type="entry name" value="MERR-FAMILY TRANSCRIPTIONAL REGULATOR"/>
    <property type="match status" value="1"/>
</dbReference>
<accession>A0ABS7NYE6</accession>
<dbReference type="RefSeq" id="WP_222682401.1">
    <property type="nucleotide sequence ID" value="NZ_JABUBS010000001.1"/>
</dbReference>
<evidence type="ECO:0000256" key="3">
    <source>
        <dbReference type="ARBA" id="ARBA00023125"/>
    </source>
</evidence>
<keyword evidence="4" id="KW-0804">Transcription</keyword>
<dbReference type="SUPFAM" id="SSF46955">
    <property type="entry name" value="Putative DNA-binding domain"/>
    <property type="match status" value="1"/>
</dbReference>
<dbReference type="PANTHER" id="PTHR30204">
    <property type="entry name" value="REDOX-CYCLING DRUG-SENSING TRANSCRIPTIONAL ACTIVATOR SOXR"/>
    <property type="match status" value="1"/>
</dbReference>